<dbReference type="InterPro" id="IPR000510">
    <property type="entry name" value="Nase/OxRdtase_comp1"/>
</dbReference>
<dbReference type="Gene3D" id="3.40.50.1980">
    <property type="entry name" value="Nitrogenase molybdenum iron protein domain"/>
    <property type="match status" value="3"/>
</dbReference>
<gene>
    <name evidence="8" type="ORF">MAIT1_03724</name>
</gene>
<comment type="function">
    <text evidence="1">This protein may play a role in the biosynthesis of the prosthetic group of nitrogenase (FeMo cofactor).</text>
</comment>
<accession>A0A1Y2K3V3</accession>
<dbReference type="SUPFAM" id="SSF53807">
    <property type="entry name" value="Helical backbone' metal receptor"/>
    <property type="match status" value="1"/>
</dbReference>
<dbReference type="Pfam" id="PF00148">
    <property type="entry name" value="Oxidored_nitro"/>
    <property type="match status" value="1"/>
</dbReference>
<evidence type="ECO:0000256" key="6">
    <source>
        <dbReference type="RuleBase" id="RU004021"/>
    </source>
</evidence>
<comment type="caution">
    <text evidence="8">The sequence shown here is derived from an EMBL/GenBank/DDBJ whole genome shotgun (WGS) entry which is preliminary data.</text>
</comment>
<evidence type="ECO:0000313" key="8">
    <source>
        <dbReference type="EMBL" id="OSM04020.1"/>
    </source>
</evidence>
<dbReference type="UniPathway" id="UPA00782"/>
<proteinExistence type="inferred from homology"/>
<evidence type="ECO:0000256" key="5">
    <source>
        <dbReference type="ARBA" id="ARBA00023231"/>
    </source>
</evidence>
<dbReference type="RefSeq" id="WP_085442135.1">
    <property type="nucleotide sequence ID" value="NZ_LVJN01000019.1"/>
</dbReference>
<evidence type="ECO:0000256" key="2">
    <source>
        <dbReference type="ARBA" id="ARBA00005155"/>
    </source>
</evidence>
<comment type="similarity">
    <text evidence="3 6">Belongs to the NifD/NifK/NifE/NifN family.</text>
</comment>
<dbReference type="GO" id="GO:0016163">
    <property type="term" value="F:nitrogenase activity"/>
    <property type="evidence" value="ECO:0007669"/>
    <property type="project" value="InterPro"/>
</dbReference>
<dbReference type="AlphaFoldDB" id="A0A1Y2K3V3"/>
<evidence type="ECO:0000256" key="4">
    <source>
        <dbReference type="ARBA" id="ARBA00013282"/>
    </source>
</evidence>
<dbReference type="Proteomes" id="UP000194003">
    <property type="component" value="Unassembled WGS sequence"/>
</dbReference>
<evidence type="ECO:0000256" key="1">
    <source>
        <dbReference type="ARBA" id="ARBA00003171"/>
    </source>
</evidence>
<feature type="domain" description="Nitrogenase/oxidoreductase component 1" evidence="7">
    <location>
        <begin position="19"/>
        <end position="431"/>
    </location>
</feature>
<sequence length="468" mass="50636">MAEMIKRNKALAVRPAKSSQPVGGSLATLGLSKAIPMLHGSQGCTAFAKVFFVRHFREPIPLQTTAMDQVSTVMGADENIHEGLGVLAKAGKARLITLLSTGLSECQGADIHRVVKDFREQNPDLAHCRVVAVNTADFKGSLETGYAHVLGACVRDLVPNAADASAPKTRRVILMPSAHMTPADVEVLKEMVEDFGLEPVAIPDLSVSLDGHLGDAKFNPVSEDGATIEDFETAHQALGLISFGETQDYSANLMVEKTGLPHTRLSGHMGMKATDELLMALHKLSGQPVPAKYDRQRRQLQDCMLDTHFFLTHRRVAIASDPDHLIAWKGLLDEVGANVTAAVTSTGSLGLKESSYAQVKIGDLEDLEDLVNKHGADLLIGNTHVADLAAEMGLAALRCGMPVYDWIGAQTKSWIGYRGARDALFELANQLMHREMHNVAPYRSVYNAEADNQETTPHGHPLQTAARH</sequence>
<dbReference type="PANTHER" id="PTHR33712:SF7">
    <property type="entry name" value="LIGHT-INDEPENDENT PROTOCHLOROPHYLLIDE REDUCTASE SUBUNIT B"/>
    <property type="match status" value="1"/>
</dbReference>
<name>A0A1Y2K3V3_9PROT</name>
<dbReference type="InterPro" id="IPR005975">
    <property type="entry name" value="Nase_Mo-Fe_CF"/>
</dbReference>
<dbReference type="PANTHER" id="PTHR33712">
    <property type="entry name" value="LIGHT-INDEPENDENT PROTOCHLOROPHYLLIDE REDUCTASE SUBUNIT B"/>
    <property type="match status" value="1"/>
</dbReference>
<protein>
    <recommendedName>
        <fullName evidence="4">Nitrogenase iron-molybdenum cofactor biosynthesis protein NifN</fullName>
    </recommendedName>
</protein>
<evidence type="ECO:0000256" key="3">
    <source>
        <dbReference type="ARBA" id="ARBA00011002"/>
    </source>
</evidence>
<reference evidence="8 9" key="1">
    <citation type="journal article" date="2016" name="BMC Genomics">
        <title>Combined genomic and structural analyses of a cultured magnetotactic bacterium reveals its niche adaptation to a dynamic environment.</title>
        <authorList>
            <person name="Araujo A.C."/>
            <person name="Morillo V."/>
            <person name="Cypriano J."/>
            <person name="Teixeira L.C."/>
            <person name="Leao P."/>
            <person name="Lyra S."/>
            <person name="Almeida L.G."/>
            <person name="Bazylinski D.A."/>
            <person name="Vasconcellos A.T."/>
            <person name="Abreu F."/>
            <person name="Lins U."/>
        </authorList>
    </citation>
    <scope>NUCLEOTIDE SEQUENCE [LARGE SCALE GENOMIC DNA]</scope>
    <source>
        <strain evidence="8 9">IT-1</strain>
    </source>
</reference>
<dbReference type="NCBIfam" id="TIGR01285">
    <property type="entry name" value="nifN"/>
    <property type="match status" value="1"/>
</dbReference>
<organism evidence="8 9">
    <name type="scientific">Magnetofaba australis IT-1</name>
    <dbReference type="NCBI Taxonomy" id="1434232"/>
    <lineage>
        <taxon>Bacteria</taxon>
        <taxon>Pseudomonadati</taxon>
        <taxon>Pseudomonadota</taxon>
        <taxon>Magnetococcia</taxon>
        <taxon>Magnetococcales</taxon>
        <taxon>Magnetococcaceae</taxon>
        <taxon>Magnetofaba</taxon>
    </lineage>
</organism>
<dbReference type="EMBL" id="LVJN01000019">
    <property type="protein sequence ID" value="OSM04020.1"/>
    <property type="molecule type" value="Genomic_DNA"/>
</dbReference>
<comment type="pathway">
    <text evidence="2">Cofactor biosynthesis; Fe-Mo cofactor biosynthesis.</text>
</comment>
<dbReference type="STRING" id="1434232.MAIT1_03724"/>
<dbReference type="PROSITE" id="PS00699">
    <property type="entry name" value="NITROGENASE_1_1"/>
    <property type="match status" value="1"/>
</dbReference>
<keyword evidence="9" id="KW-1185">Reference proteome</keyword>
<dbReference type="Gene3D" id="6.10.250.1090">
    <property type="match status" value="1"/>
</dbReference>
<dbReference type="GO" id="GO:0065003">
    <property type="term" value="P:protein-containing complex assembly"/>
    <property type="evidence" value="ECO:0007669"/>
    <property type="project" value="InterPro"/>
</dbReference>
<evidence type="ECO:0000259" key="7">
    <source>
        <dbReference type="Pfam" id="PF00148"/>
    </source>
</evidence>
<evidence type="ECO:0000313" key="9">
    <source>
        <dbReference type="Proteomes" id="UP000194003"/>
    </source>
</evidence>
<dbReference type="InterPro" id="IPR000318">
    <property type="entry name" value="Nase_comp1_CS"/>
</dbReference>
<keyword evidence="5 6" id="KW-0535">Nitrogen fixation</keyword>
<dbReference type="OrthoDB" id="9800746at2"/>
<dbReference type="InterPro" id="IPR050152">
    <property type="entry name" value="ChlB/BchB/BchZ"/>
</dbReference>